<feature type="transmembrane region" description="Helical" evidence="10">
    <location>
        <begin position="753"/>
        <end position="773"/>
    </location>
</feature>
<evidence type="ECO:0000256" key="10">
    <source>
        <dbReference type="RuleBase" id="RU365011"/>
    </source>
</evidence>
<dbReference type="InterPro" id="IPR029058">
    <property type="entry name" value="AB_hydrolase_fold"/>
</dbReference>
<dbReference type="GO" id="GO:0005789">
    <property type="term" value="C:endoplasmic reticulum membrane"/>
    <property type="evidence" value="ECO:0007669"/>
    <property type="project" value="UniProtKB-SubCell"/>
</dbReference>
<dbReference type="Pfam" id="PF07819">
    <property type="entry name" value="PGAP1"/>
    <property type="match status" value="1"/>
</dbReference>
<keyword evidence="3 10" id="KW-0813">Transport</keyword>
<proteinExistence type="inferred from homology"/>
<comment type="subcellular location">
    <subcellularLocation>
        <location evidence="1">Endoplasmic reticulum membrane</location>
        <topology evidence="1">Multi-pass membrane protein</topology>
    </subcellularLocation>
</comment>
<evidence type="ECO:0000256" key="5">
    <source>
        <dbReference type="ARBA" id="ARBA00022801"/>
    </source>
</evidence>
<evidence type="ECO:0000256" key="4">
    <source>
        <dbReference type="ARBA" id="ARBA00022692"/>
    </source>
</evidence>
<protein>
    <recommendedName>
        <fullName evidence="10">GPI inositol-deacylase</fullName>
        <ecNumber evidence="10">3.1.-.-</ecNumber>
    </recommendedName>
</protein>
<evidence type="ECO:0000256" key="8">
    <source>
        <dbReference type="ARBA" id="ARBA00022989"/>
    </source>
</evidence>
<dbReference type="GO" id="GO:0006888">
    <property type="term" value="P:endoplasmic reticulum to Golgi vesicle-mediated transport"/>
    <property type="evidence" value="ECO:0007669"/>
    <property type="project" value="TreeGrafter"/>
</dbReference>
<dbReference type="GO" id="GO:0006505">
    <property type="term" value="P:GPI anchor metabolic process"/>
    <property type="evidence" value="ECO:0007669"/>
    <property type="project" value="TreeGrafter"/>
</dbReference>
<feature type="transmembrane region" description="Helical" evidence="10">
    <location>
        <begin position="605"/>
        <end position="633"/>
    </location>
</feature>
<evidence type="ECO:0000256" key="7">
    <source>
        <dbReference type="ARBA" id="ARBA00022927"/>
    </source>
</evidence>
<sequence>MTYMFEFPQYVKISQPIDTYYRKYSLYAYGEGRMTKKARNMDFTGIPVVFIPGNAGSYQQGTTYSAAANTIRSLSSVALRKALNSRSSDHFDYYTIDFNSELSALYGPILFEQLQYVLKSIERVLELYKHQRNGPKQVVLIGHSVGGIVARKAIASLTKENKQLVSVLITLASPLLRSPVYFDRQSSAFYASSSVDQNDITVVSIAGGYSDLLVPSYLSVDGRNGSINVVSTNVARCWVESNHVQILWCKQLVLAINRALFNCIDRNTHQVSTNSSFVTNVFRHHLVHNSGTMHHIGSNKSLLVKIDYTGEWIEDIRKQYTADFKTGLKQPLWYMVGLTLQPGYKMLSILAINLEVTDWLFACNAAFPNKASRVTFHVDTYGAHEREMRAVLPKMSLKRHTIISETPHRAVIFNIFFSELEDPLQVYQLYLEPIQCNAEHHHATISLITGWSNENLHVHTTESSNKPLLLRLQHAKPPGAADAKNQIKELGESNRIPIFFVASWDGLNTLWIVVLTAAGSLVFKDLMPEPEFKISFSYVYSYVAMLVLLIVSFSAVFLLAAAYSISLFALESTVHKFALKLLAKSATLTVRFSDYFMSFLHKVPFIVAAAQLVLCFSTCGAVALCVGLVFYFFKLTQMSQNYVEQMTWYLLKNLSRRVQVWCSKRLQNATTDNDDEEVETDQNDCLDNINSYKEASEGSVQSGASINCLELTETVLRGNSSSKMPLATETPAESSFNSLAQSHNNIFFHSSMFFIWVFVTVLNIPAALAWAHNFKYSKSLSPDESLIAGLVFSIGALFLWQIDLPRTNRKFTIPLRFIIIGLIPISFLYCSVSVYRLNYMLTFLFALVIIQQIAPNLEAGSDESPPERRASQVDQDKYEEAKTKMD</sequence>
<evidence type="ECO:0000256" key="1">
    <source>
        <dbReference type="ARBA" id="ARBA00004477"/>
    </source>
</evidence>
<comment type="similarity">
    <text evidence="2 10">Belongs to the GPI inositol-deacylase family.</text>
</comment>
<dbReference type="InterPro" id="IPR012908">
    <property type="entry name" value="PGAP1-ab_dom-like"/>
</dbReference>
<name>N6UGW7_DENPD</name>
<feature type="transmembrane region" description="Helical" evidence="10">
    <location>
        <begin position="539"/>
        <end position="565"/>
    </location>
</feature>
<feature type="compositionally biased region" description="Basic and acidic residues" evidence="11">
    <location>
        <begin position="865"/>
        <end position="886"/>
    </location>
</feature>
<feature type="transmembrane region" description="Helical" evidence="10">
    <location>
        <begin position="785"/>
        <end position="802"/>
    </location>
</feature>
<dbReference type="GO" id="GO:0015031">
    <property type="term" value="P:protein transport"/>
    <property type="evidence" value="ECO:0007669"/>
    <property type="project" value="UniProtKB-KW"/>
</dbReference>
<feature type="transmembrane region" description="Helical" evidence="10">
    <location>
        <begin position="509"/>
        <end position="527"/>
    </location>
</feature>
<dbReference type="Gene3D" id="3.40.50.1820">
    <property type="entry name" value="alpha/beta hydrolase"/>
    <property type="match status" value="1"/>
</dbReference>
<organism evidence="13">
    <name type="scientific">Dendroctonus ponderosae</name>
    <name type="common">Mountain pine beetle</name>
    <dbReference type="NCBI Taxonomy" id="77166"/>
    <lineage>
        <taxon>Eukaryota</taxon>
        <taxon>Metazoa</taxon>
        <taxon>Ecdysozoa</taxon>
        <taxon>Arthropoda</taxon>
        <taxon>Hexapoda</taxon>
        <taxon>Insecta</taxon>
        <taxon>Pterygota</taxon>
        <taxon>Neoptera</taxon>
        <taxon>Endopterygota</taxon>
        <taxon>Coleoptera</taxon>
        <taxon>Polyphaga</taxon>
        <taxon>Cucujiformia</taxon>
        <taxon>Curculionidae</taxon>
        <taxon>Scolytinae</taxon>
        <taxon>Dendroctonus</taxon>
    </lineage>
</organism>
<dbReference type="PANTHER" id="PTHR15495">
    <property type="entry name" value="NEGATIVE REGULATOR OF VESICLE FORMATION-RELATED"/>
    <property type="match status" value="1"/>
</dbReference>
<evidence type="ECO:0000256" key="9">
    <source>
        <dbReference type="ARBA" id="ARBA00023136"/>
    </source>
</evidence>
<dbReference type="SUPFAM" id="SSF53474">
    <property type="entry name" value="alpha/beta-Hydrolases"/>
    <property type="match status" value="1"/>
</dbReference>
<dbReference type="EMBL" id="KB740928">
    <property type="protein sequence ID" value="ENN77892.1"/>
    <property type="molecule type" value="Genomic_DNA"/>
</dbReference>
<feature type="domain" description="GPI inositol-deacylase PGAP1-like alpha/beta" evidence="12">
    <location>
        <begin position="43"/>
        <end position="262"/>
    </location>
</feature>
<reference evidence="13" key="1">
    <citation type="journal article" date="2013" name="Genome Biol.">
        <title>Draft genome of the mountain pine beetle, Dendroctonus ponderosae Hopkins, a major forest pest.</title>
        <authorList>
            <person name="Keeling C.I."/>
            <person name="Yuen M.M."/>
            <person name="Liao N.Y."/>
            <person name="Docking T.R."/>
            <person name="Chan S.K."/>
            <person name="Taylor G.A."/>
            <person name="Palmquist D.L."/>
            <person name="Jackman S.D."/>
            <person name="Nguyen A."/>
            <person name="Li M."/>
            <person name="Henderson H."/>
            <person name="Janes J.K."/>
            <person name="Zhao Y."/>
            <person name="Pandoh P."/>
            <person name="Moore R."/>
            <person name="Sperling F.A."/>
            <person name="Huber D.P."/>
            <person name="Birol I."/>
            <person name="Jones S.J."/>
            <person name="Bohlmann J."/>
        </authorList>
    </citation>
    <scope>NUCLEOTIDE SEQUENCE</scope>
</reference>
<dbReference type="AlphaFoldDB" id="N6UGW7"/>
<dbReference type="EC" id="3.1.-.-" evidence="10"/>
<feature type="non-terminal residue" evidence="13">
    <location>
        <position position="1"/>
    </location>
</feature>
<dbReference type="Pfam" id="PF24660">
    <property type="entry name" value="PGAP1_3rd"/>
    <property type="match status" value="1"/>
</dbReference>
<comment type="function">
    <text evidence="10">Involved in inositol deacylation of GPI-anchored proteins which plays important roles in the quality control and ER-associated degradation of GPI-anchored proteins.</text>
</comment>
<dbReference type="PANTHER" id="PTHR15495:SF7">
    <property type="entry name" value="GPI INOSITOL-DEACYLASE"/>
    <property type="match status" value="1"/>
</dbReference>
<keyword evidence="4 10" id="KW-0812">Transmembrane</keyword>
<feature type="region of interest" description="Disordered" evidence="11">
    <location>
        <begin position="859"/>
        <end position="886"/>
    </location>
</feature>
<dbReference type="HOGENOM" id="CLU_013735_0_0_1"/>
<keyword evidence="7 10" id="KW-0653">Protein transport</keyword>
<evidence type="ECO:0000259" key="12">
    <source>
        <dbReference type="Pfam" id="PF07819"/>
    </source>
</evidence>
<feature type="transmembrane region" description="Helical" evidence="10">
    <location>
        <begin position="814"/>
        <end position="835"/>
    </location>
</feature>
<keyword evidence="8 10" id="KW-1133">Transmembrane helix</keyword>
<keyword evidence="5 10" id="KW-0378">Hydrolase</keyword>
<dbReference type="GO" id="GO:0050185">
    <property type="term" value="F:phosphatidylinositol deacylase activity"/>
    <property type="evidence" value="ECO:0007669"/>
    <property type="project" value="TreeGrafter"/>
</dbReference>
<keyword evidence="6 10" id="KW-0256">Endoplasmic reticulum</keyword>
<evidence type="ECO:0000256" key="11">
    <source>
        <dbReference type="SAM" id="MobiDB-lite"/>
    </source>
</evidence>
<evidence type="ECO:0000256" key="6">
    <source>
        <dbReference type="ARBA" id="ARBA00022824"/>
    </source>
</evidence>
<dbReference type="InterPro" id="IPR039529">
    <property type="entry name" value="PGAP1/BST1"/>
</dbReference>
<dbReference type="OMA" id="YGLYYYY"/>
<evidence type="ECO:0000313" key="13">
    <source>
        <dbReference type="EMBL" id="ENN77892.1"/>
    </source>
</evidence>
<dbReference type="OrthoDB" id="348976at2759"/>
<evidence type="ECO:0000256" key="2">
    <source>
        <dbReference type="ARBA" id="ARBA00006931"/>
    </source>
</evidence>
<accession>N6UGW7</accession>
<evidence type="ECO:0000256" key="3">
    <source>
        <dbReference type="ARBA" id="ARBA00022448"/>
    </source>
</evidence>
<keyword evidence="9 10" id="KW-0472">Membrane</keyword>
<gene>
    <name evidence="13" type="ORF">YQE_05569</name>
</gene>